<protein>
    <submittedName>
        <fullName evidence="3">Uncharacterized protein</fullName>
    </submittedName>
</protein>
<evidence type="ECO:0000313" key="4">
    <source>
        <dbReference type="Proteomes" id="UP001590950"/>
    </source>
</evidence>
<name>A0ABR4A035_9LECA</name>
<gene>
    <name evidence="3" type="ORF">N7G274_008338</name>
</gene>
<dbReference type="EMBL" id="JBEFKJ010000028">
    <property type="protein sequence ID" value="KAL2038998.1"/>
    <property type="molecule type" value="Genomic_DNA"/>
</dbReference>
<sequence length="441" mass="47908">MSYSYERHRRQTYGASTRRTAWGYWIPLAVTVTVATAGLVAWVWSERKDDEEDDLRPGPPPPGHGNGPTPDTGYGPPPQGYNDPPLDFQDPPGFYGPPGQHPYAPGPDGRGQEDESIVARMSGALRRTPSPQQILDGASRRVVAGVTAAGAVVGGALSSIREEDKTGYEDHSRWSEEAGSHTGTATGQVGPEMRDLESSSSATIRQAADSGAKAGTKRKTVAIVVSAETDYEHSEDANYHQEHASILSHLPEHVDAESRSFVLIYVPDLKQHPLAGSPSGQTPLSIASSYSNIGHEDAQSQGEKSPEPELPPTRSKMFDTLYAQAQALVEKDTMIIPFTTPTGYVHLLRHLGPEAVYLQQTISGERGDGIDQIKGWVGQIILVVGDESGHGGLVDSEDERGEETKEKWWQDDPRIGLGKGIEVVESLRVGEDWKRRISRHD</sequence>
<feature type="compositionally biased region" description="Basic and acidic residues" evidence="1">
    <location>
        <begin position="161"/>
        <end position="179"/>
    </location>
</feature>
<keyword evidence="2" id="KW-1133">Transmembrane helix</keyword>
<dbReference type="Proteomes" id="UP001590950">
    <property type="component" value="Unassembled WGS sequence"/>
</dbReference>
<feature type="region of interest" description="Disordered" evidence="1">
    <location>
        <begin position="161"/>
        <end position="193"/>
    </location>
</feature>
<evidence type="ECO:0000256" key="1">
    <source>
        <dbReference type="SAM" id="MobiDB-lite"/>
    </source>
</evidence>
<keyword evidence="4" id="KW-1185">Reference proteome</keyword>
<feature type="region of interest" description="Disordered" evidence="1">
    <location>
        <begin position="294"/>
        <end position="314"/>
    </location>
</feature>
<evidence type="ECO:0000256" key="2">
    <source>
        <dbReference type="SAM" id="Phobius"/>
    </source>
</evidence>
<reference evidence="3 4" key="1">
    <citation type="submission" date="2024-09" db="EMBL/GenBank/DDBJ databases">
        <title>Rethinking Asexuality: The Enigmatic Case of Functional Sexual Genes in Lepraria (Stereocaulaceae).</title>
        <authorList>
            <person name="Doellman M."/>
            <person name="Sun Y."/>
            <person name="Barcenas-Pena A."/>
            <person name="Lumbsch H.T."/>
            <person name="Grewe F."/>
        </authorList>
    </citation>
    <scope>NUCLEOTIDE SEQUENCE [LARGE SCALE GENOMIC DNA]</scope>
    <source>
        <strain evidence="3 4">Mercado 3170</strain>
    </source>
</reference>
<accession>A0ABR4A035</accession>
<proteinExistence type="predicted"/>
<feature type="transmembrane region" description="Helical" evidence="2">
    <location>
        <begin position="21"/>
        <end position="44"/>
    </location>
</feature>
<keyword evidence="2" id="KW-0472">Membrane</keyword>
<organism evidence="3 4">
    <name type="scientific">Stereocaulon virgatum</name>
    <dbReference type="NCBI Taxonomy" id="373712"/>
    <lineage>
        <taxon>Eukaryota</taxon>
        <taxon>Fungi</taxon>
        <taxon>Dikarya</taxon>
        <taxon>Ascomycota</taxon>
        <taxon>Pezizomycotina</taxon>
        <taxon>Lecanoromycetes</taxon>
        <taxon>OSLEUM clade</taxon>
        <taxon>Lecanoromycetidae</taxon>
        <taxon>Lecanorales</taxon>
        <taxon>Lecanorineae</taxon>
        <taxon>Stereocaulaceae</taxon>
        <taxon>Stereocaulon</taxon>
    </lineage>
</organism>
<comment type="caution">
    <text evidence="3">The sequence shown here is derived from an EMBL/GenBank/DDBJ whole genome shotgun (WGS) entry which is preliminary data.</text>
</comment>
<feature type="region of interest" description="Disordered" evidence="1">
    <location>
        <begin position="48"/>
        <end position="114"/>
    </location>
</feature>
<keyword evidence="2" id="KW-0812">Transmembrane</keyword>
<evidence type="ECO:0000313" key="3">
    <source>
        <dbReference type="EMBL" id="KAL2038998.1"/>
    </source>
</evidence>